<sequence length="233" mass="24827">MSGNGYVNPEKLKNAKRANTCVRVIQVILALFVLVVFSILLFRAGVLKDTDETKGVLERNRNLLFPAGAAFFLVLLGLFNVFLVKCISDGGTFRVFLFIPLDIFLGAFFIAGIIVNKSGFTAECGGSAAAAPAGDDLLDRISGLASLCNATKVALYASGLIILFLLIGTCTGFCVRSLGHQNKQAKRLYGVQGYSGQGPPAQAYPPGPYSQQPQVGQPYGQYAPGQGQGGYYR</sequence>
<evidence type="ECO:0000313" key="3">
    <source>
        <dbReference type="EMBL" id="KAK3373844.1"/>
    </source>
</evidence>
<protein>
    <recommendedName>
        <fullName evidence="5">MARVEL domain-containing protein</fullName>
    </recommendedName>
</protein>
<keyword evidence="2" id="KW-0812">Transmembrane</keyword>
<evidence type="ECO:0000256" key="2">
    <source>
        <dbReference type="SAM" id="Phobius"/>
    </source>
</evidence>
<name>A0AAE0N8X9_9PEZI</name>
<feature type="region of interest" description="Disordered" evidence="1">
    <location>
        <begin position="202"/>
        <end position="233"/>
    </location>
</feature>
<reference evidence="3" key="2">
    <citation type="submission" date="2023-06" db="EMBL/GenBank/DDBJ databases">
        <authorList>
            <consortium name="Lawrence Berkeley National Laboratory"/>
            <person name="Haridas S."/>
            <person name="Hensen N."/>
            <person name="Bonometti L."/>
            <person name="Westerberg I."/>
            <person name="Brannstrom I.O."/>
            <person name="Guillou S."/>
            <person name="Cros-Aarteil S."/>
            <person name="Calhoun S."/>
            <person name="Kuo A."/>
            <person name="Mondo S."/>
            <person name="Pangilinan J."/>
            <person name="Riley R."/>
            <person name="Labutti K."/>
            <person name="Andreopoulos B."/>
            <person name="Lipzen A."/>
            <person name="Chen C."/>
            <person name="Yanf M."/>
            <person name="Daum C."/>
            <person name="Ng V."/>
            <person name="Clum A."/>
            <person name="Steindorff A."/>
            <person name="Ohm R."/>
            <person name="Martin F."/>
            <person name="Silar P."/>
            <person name="Natvig D."/>
            <person name="Lalanne C."/>
            <person name="Gautier V."/>
            <person name="Ament-Velasquez S.L."/>
            <person name="Kruys A."/>
            <person name="Hutchinson M.I."/>
            <person name="Powell A.J."/>
            <person name="Barry K."/>
            <person name="Miller A.N."/>
            <person name="Grigoriev I.V."/>
            <person name="Debuchy R."/>
            <person name="Gladieux P."/>
            <person name="Thoren M.H."/>
            <person name="Johannesson H."/>
        </authorList>
    </citation>
    <scope>NUCLEOTIDE SEQUENCE</scope>
    <source>
        <strain evidence="3">CBS 958.72</strain>
    </source>
</reference>
<keyword evidence="2" id="KW-0472">Membrane</keyword>
<dbReference type="AlphaFoldDB" id="A0AAE0N8X9"/>
<keyword evidence="4" id="KW-1185">Reference proteome</keyword>
<keyword evidence="2" id="KW-1133">Transmembrane helix</keyword>
<feature type="transmembrane region" description="Helical" evidence="2">
    <location>
        <begin position="95"/>
        <end position="115"/>
    </location>
</feature>
<gene>
    <name evidence="3" type="ORF">B0T24DRAFT_277185</name>
</gene>
<feature type="transmembrane region" description="Helical" evidence="2">
    <location>
        <begin position="153"/>
        <end position="178"/>
    </location>
</feature>
<comment type="caution">
    <text evidence="3">The sequence shown here is derived from an EMBL/GenBank/DDBJ whole genome shotgun (WGS) entry which is preliminary data.</text>
</comment>
<accession>A0AAE0N8X9</accession>
<feature type="compositionally biased region" description="Low complexity" evidence="1">
    <location>
        <begin position="209"/>
        <end position="225"/>
    </location>
</feature>
<feature type="transmembrane region" description="Helical" evidence="2">
    <location>
        <begin position="21"/>
        <end position="43"/>
    </location>
</feature>
<feature type="transmembrane region" description="Helical" evidence="2">
    <location>
        <begin position="63"/>
        <end position="83"/>
    </location>
</feature>
<reference evidence="3" key="1">
    <citation type="journal article" date="2023" name="Mol. Phylogenet. Evol.">
        <title>Genome-scale phylogeny and comparative genomics of the fungal order Sordariales.</title>
        <authorList>
            <person name="Hensen N."/>
            <person name="Bonometti L."/>
            <person name="Westerberg I."/>
            <person name="Brannstrom I.O."/>
            <person name="Guillou S."/>
            <person name="Cros-Aarteil S."/>
            <person name="Calhoun S."/>
            <person name="Haridas S."/>
            <person name="Kuo A."/>
            <person name="Mondo S."/>
            <person name="Pangilinan J."/>
            <person name="Riley R."/>
            <person name="LaButti K."/>
            <person name="Andreopoulos B."/>
            <person name="Lipzen A."/>
            <person name="Chen C."/>
            <person name="Yan M."/>
            <person name="Daum C."/>
            <person name="Ng V."/>
            <person name="Clum A."/>
            <person name="Steindorff A."/>
            <person name="Ohm R.A."/>
            <person name="Martin F."/>
            <person name="Silar P."/>
            <person name="Natvig D.O."/>
            <person name="Lalanne C."/>
            <person name="Gautier V."/>
            <person name="Ament-Velasquez S.L."/>
            <person name="Kruys A."/>
            <person name="Hutchinson M.I."/>
            <person name="Powell A.J."/>
            <person name="Barry K."/>
            <person name="Miller A.N."/>
            <person name="Grigoriev I.V."/>
            <person name="Debuchy R."/>
            <person name="Gladieux P."/>
            <person name="Hiltunen Thoren M."/>
            <person name="Johannesson H."/>
        </authorList>
    </citation>
    <scope>NUCLEOTIDE SEQUENCE</scope>
    <source>
        <strain evidence="3">CBS 958.72</strain>
    </source>
</reference>
<evidence type="ECO:0008006" key="5">
    <source>
        <dbReference type="Google" id="ProtNLM"/>
    </source>
</evidence>
<dbReference type="EMBL" id="JAULSN010000004">
    <property type="protein sequence ID" value="KAK3373844.1"/>
    <property type="molecule type" value="Genomic_DNA"/>
</dbReference>
<proteinExistence type="predicted"/>
<evidence type="ECO:0000313" key="4">
    <source>
        <dbReference type="Proteomes" id="UP001287356"/>
    </source>
</evidence>
<organism evidence="3 4">
    <name type="scientific">Lasiosphaeria ovina</name>
    <dbReference type="NCBI Taxonomy" id="92902"/>
    <lineage>
        <taxon>Eukaryota</taxon>
        <taxon>Fungi</taxon>
        <taxon>Dikarya</taxon>
        <taxon>Ascomycota</taxon>
        <taxon>Pezizomycotina</taxon>
        <taxon>Sordariomycetes</taxon>
        <taxon>Sordariomycetidae</taxon>
        <taxon>Sordariales</taxon>
        <taxon>Lasiosphaeriaceae</taxon>
        <taxon>Lasiosphaeria</taxon>
    </lineage>
</organism>
<evidence type="ECO:0000256" key="1">
    <source>
        <dbReference type="SAM" id="MobiDB-lite"/>
    </source>
</evidence>
<dbReference type="Proteomes" id="UP001287356">
    <property type="component" value="Unassembled WGS sequence"/>
</dbReference>